<proteinExistence type="predicted"/>
<dbReference type="AlphaFoldDB" id="A0A919CQJ0"/>
<dbReference type="EMBL" id="BMZS01000007">
    <property type="protein sequence ID" value="GHD54591.1"/>
    <property type="molecule type" value="Genomic_DNA"/>
</dbReference>
<dbReference type="RefSeq" id="WP_189991435.1">
    <property type="nucleotide sequence ID" value="NZ_BMZS01000007.1"/>
</dbReference>
<organism evidence="1 2">
    <name type="scientific">Thalassobaculum fulvum</name>
    <dbReference type="NCBI Taxonomy" id="1633335"/>
    <lineage>
        <taxon>Bacteria</taxon>
        <taxon>Pseudomonadati</taxon>
        <taxon>Pseudomonadota</taxon>
        <taxon>Alphaproteobacteria</taxon>
        <taxon>Rhodospirillales</taxon>
        <taxon>Thalassobaculaceae</taxon>
        <taxon>Thalassobaculum</taxon>
    </lineage>
</organism>
<protein>
    <submittedName>
        <fullName evidence="1">Uncharacterized protein</fullName>
    </submittedName>
</protein>
<reference evidence="1" key="1">
    <citation type="journal article" date="2014" name="Int. J. Syst. Evol. Microbiol.">
        <title>Complete genome sequence of Corynebacterium casei LMG S-19264T (=DSM 44701T), isolated from a smear-ripened cheese.</title>
        <authorList>
            <consortium name="US DOE Joint Genome Institute (JGI-PGF)"/>
            <person name="Walter F."/>
            <person name="Albersmeier A."/>
            <person name="Kalinowski J."/>
            <person name="Ruckert C."/>
        </authorList>
    </citation>
    <scope>NUCLEOTIDE SEQUENCE</scope>
    <source>
        <strain evidence="1">KCTC 42651</strain>
    </source>
</reference>
<name>A0A919CQJ0_9PROT</name>
<accession>A0A919CQJ0</accession>
<evidence type="ECO:0000313" key="2">
    <source>
        <dbReference type="Proteomes" id="UP000630353"/>
    </source>
</evidence>
<dbReference type="Proteomes" id="UP000630353">
    <property type="component" value="Unassembled WGS sequence"/>
</dbReference>
<gene>
    <name evidence="1" type="ORF">GCM10017083_32290</name>
</gene>
<sequence length="74" mass="8124">MKLVWMLVTMIGNQVIESGVTFTAAKECFEHAAGLQVEAYKAVDLAFILNHQQNLSAEPVRPMFSCIVTVPVGE</sequence>
<keyword evidence="2" id="KW-1185">Reference proteome</keyword>
<reference evidence="1" key="2">
    <citation type="submission" date="2020-09" db="EMBL/GenBank/DDBJ databases">
        <authorList>
            <person name="Sun Q."/>
            <person name="Kim S."/>
        </authorList>
    </citation>
    <scope>NUCLEOTIDE SEQUENCE</scope>
    <source>
        <strain evidence="1">KCTC 42651</strain>
    </source>
</reference>
<evidence type="ECO:0000313" key="1">
    <source>
        <dbReference type="EMBL" id="GHD54591.1"/>
    </source>
</evidence>
<comment type="caution">
    <text evidence="1">The sequence shown here is derived from an EMBL/GenBank/DDBJ whole genome shotgun (WGS) entry which is preliminary data.</text>
</comment>